<evidence type="ECO:0000313" key="3">
    <source>
        <dbReference type="Proteomes" id="UP000191554"/>
    </source>
</evidence>
<proteinExistence type="predicted"/>
<dbReference type="SUPFAM" id="SSF48208">
    <property type="entry name" value="Six-hairpin glycosidases"/>
    <property type="match status" value="1"/>
</dbReference>
<dbReference type="InterPro" id="IPR008928">
    <property type="entry name" value="6-hairpin_glycosidase_sf"/>
</dbReference>
<dbReference type="Proteomes" id="UP000191554">
    <property type="component" value="Unassembled WGS sequence"/>
</dbReference>
<accession>A0A1V4SQE3</accession>
<evidence type="ECO:0000313" key="2">
    <source>
        <dbReference type="EMBL" id="OPX45993.1"/>
    </source>
</evidence>
<gene>
    <name evidence="2" type="ORF">CLHUN_04680</name>
</gene>
<feature type="domain" description="Spermatogenesis-associated protein 20-like TRX" evidence="1">
    <location>
        <begin position="1"/>
        <end position="105"/>
    </location>
</feature>
<dbReference type="InterPro" id="IPR004879">
    <property type="entry name" value="Ssp411-like_TRX"/>
</dbReference>
<dbReference type="InterPro" id="IPR036249">
    <property type="entry name" value="Thioredoxin-like_sf"/>
</dbReference>
<dbReference type="Gene3D" id="3.40.30.10">
    <property type="entry name" value="Glutaredoxin"/>
    <property type="match status" value="1"/>
</dbReference>
<dbReference type="AlphaFoldDB" id="A0A1V4SQE3"/>
<reference evidence="2 3" key="1">
    <citation type="submission" date="2017-03" db="EMBL/GenBank/DDBJ databases">
        <title>Genome sequence of Clostridium hungatei DSM 14427.</title>
        <authorList>
            <person name="Poehlein A."/>
            <person name="Daniel R."/>
        </authorList>
    </citation>
    <scope>NUCLEOTIDE SEQUENCE [LARGE SCALE GENOMIC DNA]</scope>
    <source>
        <strain evidence="2 3">DSM 14427</strain>
    </source>
</reference>
<evidence type="ECO:0000259" key="1">
    <source>
        <dbReference type="Pfam" id="PF03190"/>
    </source>
</evidence>
<dbReference type="SUPFAM" id="SSF52833">
    <property type="entry name" value="Thioredoxin-like"/>
    <property type="match status" value="1"/>
</dbReference>
<dbReference type="Gene3D" id="1.50.10.10">
    <property type="match status" value="1"/>
</dbReference>
<dbReference type="STRING" id="48256.CLHUN_04680"/>
<dbReference type="PIRSF" id="PIRSF006402">
    <property type="entry name" value="UCP006402_thioredoxin"/>
    <property type="match status" value="1"/>
</dbReference>
<sequence>MERESFEDLEVAQLLNKYFVCIKVDREERPDIDSIYMSVCQALTGYGGWPLTVFLTPGRQPFFAGTYYPKDDSRGTMGLLSLLQAIRDAWENNRKALLDSAREIIAYQSAEKGPSGGELTRAAIQDAFSHLKYSFDSSYGGFGRAPKFPSPHNLLFLLRYWYDFKEPYALEIVEKTLVSMKTGGIFDHIGFGFSRYSTDRKWLVPHFEKMLYDNALLALAYGEAFSATGKKEYSAAACQILEYVLRDMTSSEGGFYSAEDADSEGVEGKFYVWTPEEISEVLGPSDAEEYCRLYDITESGNFEDKNIPNLIETGSLTEDKLEFAEKCRIKLFNRRENRLHPYKDDKILTGWNGLMLAAFAYCGRIFKQSRFISAAEKCAGFILEKLLSPEGRLLARYRAGEAAINAFLEDYAFLVWGLLELYEATYKAEYLKYALKLNGQMLELFTDENSKGLFLYGKDSEELITRPREGYDGAMPSGNSAAAMNLIRLARLTGQHELEERAKSIMDYFSDEVESAPTGHSYMLCAYMYSISENASEVVMTGNAGSHMSNAYNSIYSPFSIAVANITPELAELVPFIEEYKGLDNKNAAYVCRNFACSSPVTEPSELISRLSSAR</sequence>
<name>A0A1V4SQE3_RUMHU</name>
<comment type="caution">
    <text evidence="2">The sequence shown here is derived from an EMBL/GenBank/DDBJ whole genome shotgun (WGS) entry which is preliminary data.</text>
</comment>
<dbReference type="EMBL" id="MZGX01000002">
    <property type="protein sequence ID" value="OPX45993.1"/>
    <property type="molecule type" value="Genomic_DNA"/>
</dbReference>
<dbReference type="InterPro" id="IPR024705">
    <property type="entry name" value="Ssp411"/>
</dbReference>
<dbReference type="InterPro" id="IPR012341">
    <property type="entry name" value="6hp_glycosidase-like_sf"/>
</dbReference>
<protein>
    <recommendedName>
        <fullName evidence="1">Spermatogenesis-associated protein 20-like TRX domain-containing protein</fullName>
    </recommendedName>
</protein>
<dbReference type="Pfam" id="PF03190">
    <property type="entry name" value="Thioredox_DsbH"/>
    <property type="match status" value="1"/>
</dbReference>
<dbReference type="GO" id="GO:0005975">
    <property type="term" value="P:carbohydrate metabolic process"/>
    <property type="evidence" value="ECO:0007669"/>
    <property type="project" value="InterPro"/>
</dbReference>
<organism evidence="2 3">
    <name type="scientific">Ruminiclostridium hungatei</name>
    <name type="common">Clostridium hungatei</name>
    <dbReference type="NCBI Taxonomy" id="48256"/>
    <lineage>
        <taxon>Bacteria</taxon>
        <taxon>Bacillati</taxon>
        <taxon>Bacillota</taxon>
        <taxon>Clostridia</taxon>
        <taxon>Eubacteriales</taxon>
        <taxon>Oscillospiraceae</taxon>
        <taxon>Ruminiclostridium</taxon>
    </lineage>
</organism>
<dbReference type="PANTHER" id="PTHR42899">
    <property type="entry name" value="SPERMATOGENESIS-ASSOCIATED PROTEIN 20"/>
    <property type="match status" value="1"/>
</dbReference>
<dbReference type="PANTHER" id="PTHR42899:SF1">
    <property type="entry name" value="SPERMATOGENESIS-ASSOCIATED PROTEIN 20"/>
    <property type="match status" value="1"/>
</dbReference>
<keyword evidence="3" id="KW-1185">Reference proteome</keyword>